<evidence type="ECO:0000256" key="8">
    <source>
        <dbReference type="SAM" id="Coils"/>
    </source>
</evidence>
<keyword evidence="9" id="KW-0472">Membrane</keyword>
<dbReference type="GO" id="GO:0016020">
    <property type="term" value="C:membrane"/>
    <property type="evidence" value="ECO:0007669"/>
    <property type="project" value="UniProtKB-SubCell"/>
</dbReference>
<keyword evidence="9" id="KW-0812">Transmembrane</keyword>
<evidence type="ECO:0000256" key="5">
    <source>
        <dbReference type="ARBA" id="ARBA00022679"/>
    </source>
</evidence>
<dbReference type="GO" id="GO:0000155">
    <property type="term" value="F:phosphorelay sensor kinase activity"/>
    <property type="evidence" value="ECO:0007669"/>
    <property type="project" value="InterPro"/>
</dbReference>
<organism evidence="12 13">
    <name type="scientific">Tindallia californiensis</name>
    <dbReference type="NCBI Taxonomy" id="159292"/>
    <lineage>
        <taxon>Bacteria</taxon>
        <taxon>Bacillati</taxon>
        <taxon>Bacillota</taxon>
        <taxon>Clostridia</taxon>
        <taxon>Peptostreptococcales</taxon>
        <taxon>Tindalliaceae</taxon>
        <taxon>Tindallia</taxon>
    </lineage>
</organism>
<dbReference type="InterPro" id="IPR003661">
    <property type="entry name" value="HisK_dim/P_dom"/>
</dbReference>
<dbReference type="Gene3D" id="1.10.287.130">
    <property type="match status" value="1"/>
</dbReference>
<keyword evidence="5" id="KW-0808">Transferase</keyword>
<keyword evidence="13" id="KW-1185">Reference proteome</keyword>
<comment type="subcellular location">
    <subcellularLocation>
        <location evidence="2">Membrane</location>
    </subcellularLocation>
</comment>
<evidence type="ECO:0000256" key="7">
    <source>
        <dbReference type="ARBA" id="ARBA00023012"/>
    </source>
</evidence>
<dbReference type="SUPFAM" id="SSF158472">
    <property type="entry name" value="HAMP domain-like"/>
    <property type="match status" value="1"/>
</dbReference>
<evidence type="ECO:0000313" key="13">
    <source>
        <dbReference type="Proteomes" id="UP000199230"/>
    </source>
</evidence>
<dbReference type="SMART" id="SM00304">
    <property type="entry name" value="HAMP"/>
    <property type="match status" value="1"/>
</dbReference>
<feature type="domain" description="Histidine kinase" evidence="10">
    <location>
        <begin position="502"/>
        <end position="733"/>
    </location>
</feature>
<name>A0A1H3PVV2_9FIRM</name>
<proteinExistence type="predicted"/>
<sequence>MNALILSQPFFSDNKRLYSPSKMGMTMTITFGSALIPMTIKIKRKQWPLHMILIGSFLLVMISIVSAFILLINHHYQFLYEEKGRQLTHAFNRHVHAEIENLLTEPMLFNQFFRSHLQEEFLFQHADLSSIETLQQSLFQEYVPYIPQVSVLSYGDEQGRYAGIRRNQDGTTNIMIKDQRTKDALVIFEGNQITSRQRLVMEDYDLHLRPFYQPLQDHPVPSWSSLYVNQDERMEVTVTHMLPFFDTEAQFAGVSAVDVSLYGLQEHLRKDEILRSGGGVIYVVDHQWNLVAHSGQEPWIHVKDETGELIFEKATTINHPLINHSAKHMIHQEVRAGEAFSVAHPTTPYYAIYAPLTDKHLPPWQVIVALPEESLMGAVKEQQHHTLYLVLGLILLVTGLSLWFLKRIVTPIQQTSKAAKKIAAGHWNVDLPATRSIVTETHQLLTSFQQMMVSLQQSFEKLENSKQQYQDLFNDKSEELKRAMSELIDREKLASLGGLVAGVSHEINTPLGTSISSVSYISHQTEKVLRQLEDSRLTEEGLYGYFHDLQESLKLLENNLERSAHLVNSFKEIAVNQNIESPQSFQLKTLINNVILSLRHEYKHQQHQFQVDCPEDLWIHSYPGVYSQILTNLVMNSIIHGLSDHSSGLITIKAAIKHGTLQIVYGDNGSGLTEEVKKNIFEPFFTTKRGKGSSGLGMSIVHNLVTQKLKGSIRCNGQVSQGVLFHIEAPVQHT</sequence>
<feature type="transmembrane region" description="Helical" evidence="9">
    <location>
        <begin position="52"/>
        <end position="72"/>
    </location>
</feature>
<keyword evidence="7" id="KW-0902">Two-component regulatory system</keyword>
<accession>A0A1H3PVV2</accession>
<feature type="domain" description="HAMP" evidence="11">
    <location>
        <begin position="406"/>
        <end position="460"/>
    </location>
</feature>
<keyword evidence="6 12" id="KW-0418">Kinase</keyword>
<feature type="coiled-coil region" evidence="8">
    <location>
        <begin position="452"/>
        <end position="486"/>
    </location>
</feature>
<keyword evidence="9" id="KW-1133">Transmembrane helix</keyword>
<dbReference type="PROSITE" id="PS50885">
    <property type="entry name" value="HAMP"/>
    <property type="match status" value="1"/>
</dbReference>
<dbReference type="Pfam" id="PF02518">
    <property type="entry name" value="HATPase_c"/>
    <property type="match status" value="1"/>
</dbReference>
<dbReference type="CDD" id="cd00075">
    <property type="entry name" value="HATPase"/>
    <property type="match status" value="1"/>
</dbReference>
<reference evidence="12 13" key="1">
    <citation type="submission" date="2016-10" db="EMBL/GenBank/DDBJ databases">
        <authorList>
            <person name="de Groot N.N."/>
        </authorList>
    </citation>
    <scope>NUCLEOTIDE SEQUENCE [LARGE SCALE GENOMIC DNA]</scope>
    <source>
        <strain evidence="12 13">APO</strain>
    </source>
</reference>
<keyword evidence="8" id="KW-0175">Coiled coil</keyword>
<dbReference type="SUPFAM" id="SSF55874">
    <property type="entry name" value="ATPase domain of HSP90 chaperone/DNA topoisomerase II/histidine kinase"/>
    <property type="match status" value="1"/>
</dbReference>
<dbReference type="InterPro" id="IPR003594">
    <property type="entry name" value="HATPase_dom"/>
</dbReference>
<dbReference type="Gene3D" id="6.10.340.10">
    <property type="match status" value="1"/>
</dbReference>
<dbReference type="InterPro" id="IPR004358">
    <property type="entry name" value="Sig_transdc_His_kin-like_C"/>
</dbReference>
<evidence type="ECO:0000259" key="10">
    <source>
        <dbReference type="PROSITE" id="PS50109"/>
    </source>
</evidence>
<evidence type="ECO:0000256" key="1">
    <source>
        <dbReference type="ARBA" id="ARBA00000085"/>
    </source>
</evidence>
<evidence type="ECO:0000313" key="12">
    <source>
        <dbReference type="EMBL" id="SDZ05176.1"/>
    </source>
</evidence>
<evidence type="ECO:0000256" key="6">
    <source>
        <dbReference type="ARBA" id="ARBA00022777"/>
    </source>
</evidence>
<dbReference type="Proteomes" id="UP000199230">
    <property type="component" value="Unassembled WGS sequence"/>
</dbReference>
<evidence type="ECO:0000256" key="2">
    <source>
        <dbReference type="ARBA" id="ARBA00004370"/>
    </source>
</evidence>
<dbReference type="SMART" id="SM00387">
    <property type="entry name" value="HATPase_c"/>
    <property type="match status" value="1"/>
</dbReference>
<dbReference type="Pfam" id="PF00672">
    <property type="entry name" value="HAMP"/>
    <property type="match status" value="1"/>
</dbReference>
<feature type="transmembrane region" description="Helical" evidence="9">
    <location>
        <begin position="386"/>
        <end position="405"/>
    </location>
</feature>
<dbReference type="PANTHER" id="PTHR43065:SF47">
    <property type="match status" value="1"/>
</dbReference>
<dbReference type="SUPFAM" id="SSF47384">
    <property type="entry name" value="Homodimeric domain of signal transducing histidine kinase"/>
    <property type="match status" value="1"/>
</dbReference>
<dbReference type="CDD" id="cd06225">
    <property type="entry name" value="HAMP"/>
    <property type="match status" value="1"/>
</dbReference>
<dbReference type="Gene3D" id="3.30.450.20">
    <property type="entry name" value="PAS domain"/>
    <property type="match status" value="2"/>
</dbReference>
<evidence type="ECO:0000259" key="11">
    <source>
        <dbReference type="PROSITE" id="PS50885"/>
    </source>
</evidence>
<dbReference type="EC" id="2.7.13.3" evidence="3"/>
<gene>
    <name evidence="12" type="ORF">SAMN05192546_107131</name>
</gene>
<dbReference type="PANTHER" id="PTHR43065">
    <property type="entry name" value="SENSOR HISTIDINE KINASE"/>
    <property type="match status" value="1"/>
</dbReference>
<dbReference type="InterPro" id="IPR005467">
    <property type="entry name" value="His_kinase_dom"/>
</dbReference>
<dbReference type="STRING" id="159292.SAMN05192546_107131"/>
<feature type="transmembrane region" description="Helical" evidence="9">
    <location>
        <begin position="23"/>
        <end position="40"/>
    </location>
</feature>
<evidence type="ECO:0000256" key="4">
    <source>
        <dbReference type="ARBA" id="ARBA00022553"/>
    </source>
</evidence>
<dbReference type="OrthoDB" id="9784397at2"/>
<dbReference type="AlphaFoldDB" id="A0A1H3PVV2"/>
<protein>
    <recommendedName>
        <fullName evidence="3">histidine kinase</fullName>
        <ecNumber evidence="3">2.7.13.3</ecNumber>
    </recommendedName>
</protein>
<dbReference type="Gene3D" id="3.30.565.10">
    <property type="entry name" value="Histidine kinase-like ATPase, C-terminal domain"/>
    <property type="match status" value="1"/>
</dbReference>
<dbReference type="CDD" id="cd00082">
    <property type="entry name" value="HisKA"/>
    <property type="match status" value="1"/>
</dbReference>
<evidence type="ECO:0000256" key="9">
    <source>
        <dbReference type="SAM" id="Phobius"/>
    </source>
</evidence>
<keyword evidence="4" id="KW-0597">Phosphoprotein</keyword>
<dbReference type="InterPro" id="IPR036097">
    <property type="entry name" value="HisK_dim/P_sf"/>
</dbReference>
<comment type="catalytic activity">
    <reaction evidence="1">
        <text>ATP + protein L-histidine = ADP + protein N-phospho-L-histidine.</text>
        <dbReference type="EC" id="2.7.13.3"/>
    </reaction>
</comment>
<dbReference type="PROSITE" id="PS50109">
    <property type="entry name" value="HIS_KIN"/>
    <property type="match status" value="1"/>
</dbReference>
<evidence type="ECO:0000256" key="3">
    <source>
        <dbReference type="ARBA" id="ARBA00012438"/>
    </source>
</evidence>
<dbReference type="PRINTS" id="PR00344">
    <property type="entry name" value="BCTRLSENSOR"/>
</dbReference>
<dbReference type="EMBL" id="FNPV01000007">
    <property type="protein sequence ID" value="SDZ05176.1"/>
    <property type="molecule type" value="Genomic_DNA"/>
</dbReference>
<dbReference type="InterPro" id="IPR036890">
    <property type="entry name" value="HATPase_C_sf"/>
</dbReference>
<dbReference type="InterPro" id="IPR003660">
    <property type="entry name" value="HAMP_dom"/>
</dbReference>